<keyword evidence="1" id="KW-0472">Membrane</keyword>
<dbReference type="GeneID" id="46921338"/>
<name>A0A1X9SN17_9BACT</name>
<evidence type="ECO:0000313" key="3">
    <source>
        <dbReference type="Proteomes" id="UP000202031"/>
    </source>
</evidence>
<accession>A0A1X9SN17</accession>
<feature type="transmembrane region" description="Helical" evidence="1">
    <location>
        <begin position="282"/>
        <end position="300"/>
    </location>
</feature>
<reference evidence="3" key="1">
    <citation type="journal article" date="2017" name="Genome Biol. Evol.">
        <title>Comparative Genomic Analysis Identifies a Campylobacter Clade Deficient in Selenium Metabolism.</title>
        <authorList>
            <person name="Miller W.G."/>
            <person name="Yee E."/>
            <person name="Lopes B.S."/>
            <person name="Chapman M.H."/>
            <person name="Huynh S."/>
            <person name="Bono J.L."/>
            <person name="Parker C.T."/>
            <person name="Strachan N.J.C."/>
            <person name="Forbes K.J."/>
        </authorList>
    </citation>
    <scope>NUCLEOTIDE SEQUENCE [LARGE SCALE GENOMIC DNA]</scope>
    <source>
        <strain evidence="3">NCTC 13004</strain>
    </source>
</reference>
<gene>
    <name evidence="2" type="ORF">CLAN_0865</name>
</gene>
<dbReference type="Proteomes" id="UP000202031">
    <property type="component" value="Chromosome"/>
</dbReference>
<dbReference type="RefSeq" id="WP_100590678.1">
    <property type="nucleotide sequence ID" value="NZ_CP015578.1"/>
</dbReference>
<keyword evidence="1" id="KW-0812">Transmembrane</keyword>
<dbReference type="EMBL" id="CP015578">
    <property type="protein sequence ID" value="ARQ97610.1"/>
    <property type="molecule type" value="Genomic_DNA"/>
</dbReference>
<dbReference type="KEGG" id="clx:CLAN_0865"/>
<proteinExistence type="predicted"/>
<protein>
    <submittedName>
        <fullName evidence="2">Putative membrane protein</fullName>
    </submittedName>
</protein>
<evidence type="ECO:0000256" key="1">
    <source>
        <dbReference type="SAM" id="Phobius"/>
    </source>
</evidence>
<evidence type="ECO:0000313" key="2">
    <source>
        <dbReference type="EMBL" id="ARQ97610.1"/>
    </source>
</evidence>
<keyword evidence="1" id="KW-1133">Transmembrane helix</keyword>
<organism evidence="2 3">
    <name type="scientific">Campylobacter lanienae NCTC 13004</name>
    <dbReference type="NCBI Taxonomy" id="1031753"/>
    <lineage>
        <taxon>Bacteria</taxon>
        <taxon>Pseudomonadati</taxon>
        <taxon>Campylobacterota</taxon>
        <taxon>Epsilonproteobacteria</taxon>
        <taxon>Campylobacterales</taxon>
        <taxon>Campylobacteraceae</taxon>
        <taxon>Campylobacter</taxon>
    </lineage>
</organism>
<sequence length="384" mass="43607">MLRAIFAIILLFSVGLCNEPTQRQLITNEQMLGIADTDERTDIDPSLIYQNIDPVELSLSSKNVEKSAYIYQPFSLKLVANTDKVLDFDMELTIHSSDITWLNPKPLWSKKSAGVYETTIYLLPSSTNAKIDAITLSLNRNGLFFQDKTIKPNIPLIKGLSPKDNFANFVGDGLEIKMSKSSKFDEYSNLTTIELSSKNGNLALFNIPGKFEKQGFDSLRGDYKNQNGIYLIISDNNLSNINFSYYNLTKNDFDEISLNLNIQDSDLSTQVPLNPKDGEFQLYKEISVYIAIVISLLIFIWQRSYYWLLIAIAFIAYSLYDNKPFSDATLKESAKVRILPMPNSTIFAITAKEQDVKVITKKDNFTKIILQNQTIGWVENENIK</sequence>
<dbReference type="AlphaFoldDB" id="A0A1X9SN17"/>